<dbReference type="EMBL" id="KQ001648">
    <property type="protein sequence ID" value="KJP89808.1"/>
    <property type="molecule type" value="Genomic_DNA"/>
</dbReference>
<dbReference type="OrthoDB" id="386432at2759"/>
<accession>A0A0D9QSA8</accession>
<reference evidence="2 3" key="1">
    <citation type="submission" date="2014-03" db="EMBL/GenBank/DDBJ databases">
        <title>The Genome Sequence of Plasmodium fragile nilgiri.</title>
        <authorList>
            <consortium name="The Broad Institute Genomics Platform"/>
            <consortium name="The Broad Institute Genome Sequencing Center for Infectious Disease"/>
            <person name="Neafsey D."/>
            <person name="Duraisingh M."/>
            <person name="Young S.K."/>
            <person name="Zeng Q."/>
            <person name="Gargeya S."/>
            <person name="Abouelleil A."/>
            <person name="Alvarado L."/>
            <person name="Chapman S.B."/>
            <person name="Gainer-Dewar J."/>
            <person name="Goldberg J."/>
            <person name="Griggs A."/>
            <person name="Gujja S."/>
            <person name="Hansen M."/>
            <person name="Howarth C."/>
            <person name="Imamovic A."/>
            <person name="Larimer J."/>
            <person name="Pearson M."/>
            <person name="Poon T.W."/>
            <person name="Priest M."/>
            <person name="Roberts A."/>
            <person name="Saif S."/>
            <person name="Shea T."/>
            <person name="Sykes S."/>
            <person name="Wortman J."/>
            <person name="Nusbaum C."/>
            <person name="Birren B."/>
        </authorList>
    </citation>
    <scope>NUCLEOTIDE SEQUENCE [LARGE SCALE GENOMIC DNA]</scope>
    <source>
        <strain evidence="3">nilgiri</strain>
    </source>
</reference>
<dbReference type="VEuPathDB" id="PlasmoDB:AK88_00516"/>
<sequence>MDLDELEERIKKLEENIAKFEEQELRNIENIKNEIKVLDTHVSELNKKKNNKQLLNANKCFAQKLLQKKGNCNKKKKYIKEIKKDILFQLQLVKDENKEKKKKDNFLHKHFNFQYIKEFTDQVKQHFLMLNVQREYSLKSLFDEISKIKTKAIAYFNKFLIIQKEINFLLQSINNNALTDLFVLAKNSLLFQKEVANMFQRFYHQVENSLTGL</sequence>
<dbReference type="GeneID" id="24265830"/>
<dbReference type="RefSeq" id="XP_012333590.1">
    <property type="nucleotide sequence ID" value="XM_012478167.1"/>
</dbReference>
<dbReference type="OMA" id="FYHQVEN"/>
<dbReference type="AlphaFoldDB" id="A0A0D9QSA8"/>
<keyword evidence="3" id="KW-1185">Reference proteome</keyword>
<evidence type="ECO:0000256" key="1">
    <source>
        <dbReference type="SAM" id="Coils"/>
    </source>
</evidence>
<dbReference type="Proteomes" id="UP000054561">
    <property type="component" value="Unassembled WGS sequence"/>
</dbReference>
<keyword evidence="1" id="KW-0175">Coiled coil</keyword>
<organism evidence="2 3">
    <name type="scientific">Plasmodium fragile</name>
    <dbReference type="NCBI Taxonomy" id="5857"/>
    <lineage>
        <taxon>Eukaryota</taxon>
        <taxon>Sar</taxon>
        <taxon>Alveolata</taxon>
        <taxon>Apicomplexa</taxon>
        <taxon>Aconoidasida</taxon>
        <taxon>Haemosporida</taxon>
        <taxon>Plasmodiidae</taxon>
        <taxon>Plasmodium</taxon>
        <taxon>Plasmodium (Plasmodium)</taxon>
    </lineage>
</organism>
<evidence type="ECO:0000313" key="2">
    <source>
        <dbReference type="EMBL" id="KJP89808.1"/>
    </source>
</evidence>
<protein>
    <submittedName>
        <fullName evidence="2">Uncharacterized protein</fullName>
    </submittedName>
</protein>
<name>A0A0D9QSA8_PLAFR</name>
<feature type="coiled-coil region" evidence="1">
    <location>
        <begin position="3"/>
        <end position="58"/>
    </location>
</feature>
<proteinExistence type="predicted"/>
<evidence type="ECO:0000313" key="3">
    <source>
        <dbReference type="Proteomes" id="UP000054561"/>
    </source>
</evidence>
<gene>
    <name evidence="2" type="ORF">AK88_00516</name>
</gene>